<evidence type="ECO:0000259" key="2">
    <source>
        <dbReference type="PROSITE" id="PS50853"/>
    </source>
</evidence>
<organism evidence="3 4">
    <name type="scientific">Andreprevotia lacus DSM 23236</name>
    <dbReference type="NCBI Taxonomy" id="1121001"/>
    <lineage>
        <taxon>Bacteria</taxon>
        <taxon>Pseudomonadati</taxon>
        <taxon>Pseudomonadota</taxon>
        <taxon>Betaproteobacteria</taxon>
        <taxon>Neisseriales</taxon>
        <taxon>Chitinibacteraceae</taxon>
        <taxon>Andreprevotia</taxon>
    </lineage>
</organism>
<evidence type="ECO:0000256" key="1">
    <source>
        <dbReference type="SAM" id="SignalP"/>
    </source>
</evidence>
<accession>A0A1W1XTV6</accession>
<evidence type="ECO:0000313" key="3">
    <source>
        <dbReference type="EMBL" id="SMC27285.1"/>
    </source>
</evidence>
<dbReference type="SMART" id="SM00060">
    <property type="entry name" value="FN3"/>
    <property type="match status" value="2"/>
</dbReference>
<keyword evidence="1" id="KW-0732">Signal</keyword>
<feature type="chain" id="PRO_5012574186" description="Fibronectin type-III domain-containing protein" evidence="1">
    <location>
        <begin position="25"/>
        <end position="655"/>
    </location>
</feature>
<protein>
    <recommendedName>
        <fullName evidence="2">Fibronectin type-III domain-containing protein</fullName>
    </recommendedName>
</protein>
<dbReference type="CDD" id="cd00063">
    <property type="entry name" value="FN3"/>
    <property type="match status" value="1"/>
</dbReference>
<dbReference type="STRING" id="1121001.SAMN02745857_02786"/>
<reference evidence="3 4" key="1">
    <citation type="submission" date="2017-04" db="EMBL/GenBank/DDBJ databases">
        <authorList>
            <person name="Afonso C.L."/>
            <person name="Miller P.J."/>
            <person name="Scott M.A."/>
            <person name="Spackman E."/>
            <person name="Goraichik I."/>
            <person name="Dimitrov K.M."/>
            <person name="Suarez D.L."/>
            <person name="Swayne D.E."/>
        </authorList>
    </citation>
    <scope>NUCLEOTIDE SEQUENCE [LARGE SCALE GENOMIC DNA]</scope>
    <source>
        <strain evidence="3 4">DSM 23236</strain>
    </source>
</reference>
<dbReference type="PROSITE" id="PS50853">
    <property type="entry name" value="FN3"/>
    <property type="match status" value="1"/>
</dbReference>
<proteinExistence type="predicted"/>
<dbReference type="InterPro" id="IPR003961">
    <property type="entry name" value="FN3_dom"/>
</dbReference>
<feature type="signal peptide" evidence="1">
    <location>
        <begin position="1"/>
        <end position="24"/>
    </location>
</feature>
<evidence type="ECO:0000313" key="4">
    <source>
        <dbReference type="Proteomes" id="UP000192761"/>
    </source>
</evidence>
<keyword evidence="4" id="KW-1185">Reference proteome</keyword>
<dbReference type="EMBL" id="FWXD01000016">
    <property type="protein sequence ID" value="SMC27285.1"/>
    <property type="molecule type" value="Genomic_DNA"/>
</dbReference>
<dbReference type="AlphaFoldDB" id="A0A1W1XTV6"/>
<dbReference type="InterPro" id="IPR013783">
    <property type="entry name" value="Ig-like_fold"/>
</dbReference>
<dbReference type="SUPFAM" id="SSF49265">
    <property type="entry name" value="Fibronectin type III"/>
    <property type="match status" value="1"/>
</dbReference>
<dbReference type="Gene3D" id="2.60.40.10">
    <property type="entry name" value="Immunoglobulins"/>
    <property type="match status" value="1"/>
</dbReference>
<dbReference type="Proteomes" id="UP000192761">
    <property type="component" value="Unassembled WGS sequence"/>
</dbReference>
<sequence length="655" mass="69232">MTMQRLRGLLFTLMLLCTGWTAAASTYSVTATRIAANFYQLANSNIMLKTKFCFEFARSSAAVLSMNSGLGFSDGQILFQSGTTCEVAGAYTASSSVTAGSYSALLSYETQSFFSDSLQRAIFQTDPLCLALYTGRTSFTLDATGATYQYGSKIGTLLFPSYSYPPSCTLVGVYFLTDLSYSATAPAPVLSKLDTSLLGAYGIFVTAVSDTAATGYWVVVPGGSAQPSKTQVVSGIDASGKAFAVRGSAKMTAGATTQFVVTDLTPNTPYSFYLVAQNAAGQTSNGVGLDFKTSAPLTPTIKLQKIKVDAVRSSNAVLTISADKDSEAHWLVLPASAAIPSVMQVLQGADAAWTPSPLRGYGPLKANTPTNYVLSGLQPGTTYNVFAATSTANEFSDGLYAVLTTPGSDTAAPTRIKPETGWWWSPSEGGRGYSLESNADGKLYFAGFMYDSAGSPVWYVSWLLPDPATGFYTGDLQYYQGGQTLQGSWRAPIGPSNAGKVTLMPLSDRKATLKFESSNFVTQTTNIERFPIVSDGLAQPPVAGNPQTGWWWNPNEGGRGYFIEVQGGTAFIAAYLYDEGGKPNWYITQNALVAANAYQGALSLYGKGQTLGGLYASPVVTNANAGAVIVQFSSATSGQLILPGGITVPIQRYAF</sequence>
<gene>
    <name evidence="3" type="ORF">SAMN02745857_02786</name>
</gene>
<name>A0A1W1XTV6_9NEIS</name>
<dbReference type="InterPro" id="IPR036116">
    <property type="entry name" value="FN3_sf"/>
</dbReference>
<feature type="domain" description="Fibronectin type-III" evidence="2">
    <location>
        <begin position="199"/>
        <end position="296"/>
    </location>
</feature>